<reference evidence="4" key="1">
    <citation type="submission" date="2018-06" db="EMBL/GenBank/DDBJ databases">
        <authorList>
            <person name="Zhirakovskaya E."/>
        </authorList>
    </citation>
    <scope>NUCLEOTIDE SEQUENCE</scope>
</reference>
<evidence type="ECO:0000259" key="3">
    <source>
        <dbReference type="Pfam" id="PF21197"/>
    </source>
</evidence>
<dbReference type="Pfam" id="PF13174">
    <property type="entry name" value="TPR_6"/>
    <property type="match status" value="1"/>
</dbReference>
<dbReference type="InterPro" id="IPR011990">
    <property type="entry name" value="TPR-like_helical_dom_sf"/>
</dbReference>
<protein>
    <submittedName>
        <fullName evidence="4">Biofilm PGA outer membrane secretin PgaA</fullName>
    </submittedName>
</protein>
<proteinExistence type="predicted"/>
<dbReference type="PROSITE" id="PS50005">
    <property type="entry name" value="TPR"/>
    <property type="match status" value="3"/>
</dbReference>
<dbReference type="Pfam" id="PF21197">
    <property type="entry name" value="PgaA_barrel"/>
    <property type="match status" value="1"/>
</dbReference>
<dbReference type="NCBIfam" id="TIGR03939">
    <property type="entry name" value="PGA_TPR_OMP"/>
    <property type="match status" value="1"/>
</dbReference>
<dbReference type="SMART" id="SM00028">
    <property type="entry name" value="TPR"/>
    <property type="match status" value="5"/>
</dbReference>
<dbReference type="Pfam" id="PF14559">
    <property type="entry name" value="TPR_19"/>
    <property type="match status" value="1"/>
</dbReference>
<feature type="domain" description="PgaA membrane beta barrel" evidence="3">
    <location>
        <begin position="539"/>
        <end position="828"/>
    </location>
</feature>
<dbReference type="InterPro" id="IPR050498">
    <property type="entry name" value="Ycf3"/>
</dbReference>
<sequence>MYCHPMKLSLTHPIFSHVKFLLSGPAMVLILSLCGIFPALAAPEVDPLSNPGATHRAAIAQARQGEHEAALKRLASLLEAYPKKWVFRYDYISVLAWAGRDKAVLAQAAQINFKRAPAYALKDIGKSARNLQQTKLAIKAYRTVLKRNPDDRQAHLGLAMSLAEAKKAAEADAQMAALLKIAPMSVTFLEALAYVKETDRNYAAAINAYDRLLEIAPTHSGARRGRIMALLHLGVPHEAIRLARRDTEAFSVKDWKRMAGDLAALEIRWGRLPTVKRAERYRDTDAAIETLKKQYDQMADKSITVTLRNRFNLILAYRNRRYLHEATALYEQLREQGLTRFPPYVLAAVGDAYLSLHQPQRAVDLLEQAIKEYPGDLDAQYSLYYAYLESGQYEKSLAHIDSLNASLPQWTHPPGNQQRHLNLNKLYAQTIAAMARAYVGQLDVAERRLSTQLAQVPANTDVRNALGRVYLWRGWPRLALGEFRTVLALEPENLSARMGIVSVLDSRGGHAASDAALAPLQADYPEDSHVRNLSLDAEVRKMREIWMSLRGGSSSNSIYQGSKDLTFKAYYYDQPWRPGLRPFVSLIRSSANFIEQAVSRNRVAAGMDYQLQDMRFRGSISDGDGSTGISLRGDWMPSDYWRGGLFFESFSEQTPLRADLSAVEAWSIEANTAYHFNESRRLGLSLQYMGFDDDNQRKTFSVFARQRLIKKLRYTLNGEIYYYRQSNTIAGTAYFNPSRQNAFSLTFNNAWLSYQHYEKSMRQVLILSAGPNSQQGFDSKFTWSLGYEHYWRFSRQFSLSYGISRARYVYDGVPEFSTRGFLTLYTRF</sequence>
<evidence type="ECO:0000256" key="1">
    <source>
        <dbReference type="ARBA" id="ARBA00022737"/>
    </source>
</evidence>
<evidence type="ECO:0000313" key="4">
    <source>
        <dbReference type="EMBL" id="VAX27883.1"/>
    </source>
</evidence>
<dbReference type="SUPFAM" id="SSF48452">
    <property type="entry name" value="TPR-like"/>
    <property type="match status" value="2"/>
</dbReference>
<dbReference type="InterPro" id="IPR049003">
    <property type="entry name" value="PgaA_barrel"/>
</dbReference>
<dbReference type="EMBL" id="UOGF01000034">
    <property type="protein sequence ID" value="VAX27883.1"/>
    <property type="molecule type" value="Genomic_DNA"/>
</dbReference>
<dbReference type="PANTHER" id="PTHR44858">
    <property type="entry name" value="TETRATRICOPEPTIDE REPEAT PROTEIN 6"/>
    <property type="match status" value="1"/>
</dbReference>
<evidence type="ECO:0000256" key="2">
    <source>
        <dbReference type="ARBA" id="ARBA00022803"/>
    </source>
</evidence>
<keyword evidence="1" id="KW-0677">Repeat</keyword>
<name>A0A3B1CTF1_9ZZZZ</name>
<dbReference type="InterPro" id="IPR023870">
    <property type="entry name" value="PGA_export_porin_PgaA"/>
</dbReference>
<dbReference type="GO" id="GO:1901515">
    <property type="term" value="F:poly-beta-1,6-N-acetyl-D-glucosamine transmembrane transporter activity"/>
    <property type="evidence" value="ECO:0007669"/>
    <property type="project" value="InterPro"/>
</dbReference>
<organism evidence="4">
    <name type="scientific">hydrothermal vent metagenome</name>
    <dbReference type="NCBI Taxonomy" id="652676"/>
    <lineage>
        <taxon>unclassified sequences</taxon>
        <taxon>metagenomes</taxon>
        <taxon>ecological metagenomes</taxon>
    </lineage>
</organism>
<dbReference type="SUPFAM" id="SSF56935">
    <property type="entry name" value="Porins"/>
    <property type="match status" value="1"/>
</dbReference>
<gene>
    <name evidence="4" type="ORF">MNBD_NITROSPIRAE01-1454</name>
</gene>
<dbReference type="AlphaFoldDB" id="A0A3B1CTF1"/>
<dbReference type="PANTHER" id="PTHR44858:SF1">
    <property type="entry name" value="UDP-N-ACETYLGLUCOSAMINE--PEPTIDE N-ACETYLGLUCOSAMINYLTRANSFERASE SPINDLY-RELATED"/>
    <property type="match status" value="1"/>
</dbReference>
<dbReference type="Pfam" id="PF13432">
    <property type="entry name" value="TPR_16"/>
    <property type="match status" value="1"/>
</dbReference>
<keyword evidence="2" id="KW-0802">TPR repeat</keyword>
<dbReference type="Gene3D" id="1.25.40.10">
    <property type="entry name" value="Tetratricopeptide repeat domain"/>
    <property type="match status" value="2"/>
</dbReference>
<dbReference type="InterPro" id="IPR019734">
    <property type="entry name" value="TPR_rpt"/>
</dbReference>
<accession>A0A3B1CTF1</accession>